<dbReference type="InterPro" id="IPR001466">
    <property type="entry name" value="Beta-lactam-related"/>
</dbReference>
<protein>
    <submittedName>
        <fullName evidence="3">Beta-lactamase class C-like and penicillin binding proteins (PBPs) superfamily</fullName>
    </submittedName>
</protein>
<dbReference type="SUPFAM" id="SSF56601">
    <property type="entry name" value="beta-lactamase/transpeptidase-like"/>
    <property type="match status" value="1"/>
</dbReference>
<sequence length="578" mass="61777">MAVVDPRHGVGDSRRAEAEAVLTCADSCRHARTPVRAGAPHVPPPYRNPSSPDARACGGTPAGQGKPPGDVGCCHQAVERAAGWIGEARLIAIRGVVDSVHRRTTIRCSSRSWRASPMSNPMGSDVGAARLDRRAVLRNSAAGAALAISGLPAPTAGVEAAVGAPARLNETERRAQAVSGAGFSEARLGRMREVMAGHVERGVVPGMVTLVSRRGEVHAEAIGETAFDGGGPMRRDTIFRIASVTKPITAAAAMILVEECVLRLDEPVDNLLPELADRQVLKAIDGPVDDTVPANRPITLRDVLTFRLGYGAIFDQSPFAQAFTEAGVAPGPRLPGYSPDDYLKRLGGLPLAHQPGERWLYNNGSDVLGILIARATGQSLGTFLRERIFDPLGMKDTGFHVPAEKQDRLPTAYWTDFETGRFGEFDAPAEGSRFALPPPFESGAGGLVSTADDLLAFGRMMLDNGTHEGQRILSRASVGLMTMDHLTPEQKAASAAQFFPGFFDNRGWGFGVSVYTQRTDLSSVPGRFGWDGGYGTSWYVDPSEELIGILLTQRLWDGGVEVTVLPDFWTTTYAAIED</sequence>
<feature type="domain" description="Beta-lactamase-related" evidence="2">
    <location>
        <begin position="192"/>
        <end position="554"/>
    </location>
</feature>
<dbReference type="EMBL" id="CADCWF010000141">
    <property type="protein sequence ID" value="CAA9556640.1"/>
    <property type="molecule type" value="Genomic_DNA"/>
</dbReference>
<dbReference type="Pfam" id="PF00144">
    <property type="entry name" value="Beta-lactamase"/>
    <property type="match status" value="1"/>
</dbReference>
<organism evidence="3">
    <name type="scientific">uncultured Thermomicrobiales bacterium</name>
    <dbReference type="NCBI Taxonomy" id="1645740"/>
    <lineage>
        <taxon>Bacteria</taxon>
        <taxon>Pseudomonadati</taxon>
        <taxon>Thermomicrobiota</taxon>
        <taxon>Thermomicrobia</taxon>
        <taxon>Thermomicrobiales</taxon>
        <taxon>environmental samples</taxon>
    </lineage>
</organism>
<dbReference type="AlphaFoldDB" id="A0A6J4UUL0"/>
<dbReference type="PANTHER" id="PTHR43283:SF3">
    <property type="entry name" value="BETA-LACTAMASE FAMILY PROTEIN (AFU_ORTHOLOGUE AFUA_5G07500)"/>
    <property type="match status" value="1"/>
</dbReference>
<dbReference type="InterPro" id="IPR012338">
    <property type="entry name" value="Beta-lactam/transpept-like"/>
</dbReference>
<evidence type="ECO:0000256" key="1">
    <source>
        <dbReference type="SAM" id="MobiDB-lite"/>
    </source>
</evidence>
<accession>A0A6J4UUL0</accession>
<dbReference type="PANTHER" id="PTHR43283">
    <property type="entry name" value="BETA-LACTAMASE-RELATED"/>
    <property type="match status" value="1"/>
</dbReference>
<proteinExistence type="predicted"/>
<feature type="region of interest" description="Disordered" evidence="1">
    <location>
        <begin position="35"/>
        <end position="68"/>
    </location>
</feature>
<reference evidence="3" key="1">
    <citation type="submission" date="2020-02" db="EMBL/GenBank/DDBJ databases">
        <authorList>
            <person name="Meier V. D."/>
        </authorList>
    </citation>
    <scope>NUCLEOTIDE SEQUENCE</scope>
    <source>
        <strain evidence="3">AVDCRST_MAG59</strain>
    </source>
</reference>
<dbReference type="InterPro" id="IPR050789">
    <property type="entry name" value="Diverse_Enzym_Activities"/>
</dbReference>
<gene>
    <name evidence="3" type="ORF">AVDCRST_MAG59-2204</name>
</gene>
<dbReference type="Gene3D" id="3.40.710.10">
    <property type="entry name" value="DD-peptidase/beta-lactamase superfamily"/>
    <property type="match status" value="1"/>
</dbReference>
<evidence type="ECO:0000259" key="2">
    <source>
        <dbReference type="Pfam" id="PF00144"/>
    </source>
</evidence>
<name>A0A6J4UUL0_9BACT</name>
<evidence type="ECO:0000313" key="3">
    <source>
        <dbReference type="EMBL" id="CAA9556640.1"/>
    </source>
</evidence>